<name>A0A2Z5G531_9BACT</name>
<dbReference type="InterPro" id="IPR051019">
    <property type="entry name" value="VLCFA-Steroid_DH"/>
</dbReference>
<dbReference type="InterPro" id="IPR036291">
    <property type="entry name" value="NAD(P)-bd_dom_sf"/>
</dbReference>
<sequence>MNTARLQKRYGPWAVITGSSDGIGKAFAKQLAAAKLNVVLIARRAAVLEQVAEDLRKEYSVDVRVVGADLSKAEGLLAVDEQTRDLDVGLFVASAGFGTSGPVLQADLDVEHEMLEVNCFALLHGCVVFGNRLRQRRAPGGLILMSSLVGWQGTPLSANYAATKAYVQSLAESLRIELKPAGIDVLASAPGPVHSGFAARADMVMSAAVTPEAVAKATLAALGRRATVIPGALSKVLTWSLLPLPRAIRAQIMGKVMGGMTKHQQPQAAK</sequence>
<accession>A0A2Z5G531</accession>
<dbReference type="PANTHER" id="PTHR43899">
    <property type="entry name" value="RH59310P"/>
    <property type="match status" value="1"/>
</dbReference>
<dbReference type="InterPro" id="IPR002347">
    <property type="entry name" value="SDR_fam"/>
</dbReference>
<evidence type="ECO:0000313" key="5">
    <source>
        <dbReference type="Proteomes" id="UP000253606"/>
    </source>
</evidence>
<dbReference type="EMBL" id="CP030840">
    <property type="protein sequence ID" value="AXC13877.1"/>
    <property type="molecule type" value="Genomic_DNA"/>
</dbReference>
<dbReference type="OrthoDB" id="9808814at2"/>
<gene>
    <name evidence="4" type="ORF">ACPOL_4605</name>
</gene>
<dbReference type="PANTHER" id="PTHR43899:SF13">
    <property type="entry name" value="RH59310P"/>
    <property type="match status" value="1"/>
</dbReference>
<dbReference type="Proteomes" id="UP000253606">
    <property type="component" value="Chromosome"/>
</dbReference>
<evidence type="ECO:0000256" key="1">
    <source>
        <dbReference type="ARBA" id="ARBA00004240"/>
    </source>
</evidence>
<evidence type="ECO:0000256" key="2">
    <source>
        <dbReference type="ARBA" id="ARBA00006484"/>
    </source>
</evidence>
<comment type="subcellular location">
    <subcellularLocation>
        <location evidence="1">Endoplasmic reticulum</location>
    </subcellularLocation>
</comment>
<dbReference type="Gene3D" id="3.40.50.720">
    <property type="entry name" value="NAD(P)-binding Rossmann-like Domain"/>
    <property type="match status" value="1"/>
</dbReference>
<keyword evidence="5" id="KW-1185">Reference proteome</keyword>
<keyword evidence="3" id="KW-0560">Oxidoreductase</keyword>
<dbReference type="PROSITE" id="PS00061">
    <property type="entry name" value="ADH_SHORT"/>
    <property type="match status" value="1"/>
</dbReference>
<proteinExistence type="inferred from homology"/>
<dbReference type="PRINTS" id="PR00081">
    <property type="entry name" value="GDHRDH"/>
</dbReference>
<evidence type="ECO:0000256" key="3">
    <source>
        <dbReference type="ARBA" id="ARBA00023002"/>
    </source>
</evidence>
<dbReference type="AlphaFoldDB" id="A0A2Z5G531"/>
<reference evidence="4 5" key="1">
    <citation type="journal article" date="2018" name="Front. Microbiol.">
        <title>Hydrolytic Capabilities as a Key to Environmental Success: Chitinolytic and Cellulolytic Acidobacteria From Acidic Sub-arctic Soils and Boreal Peatlands.</title>
        <authorList>
            <person name="Belova S.E."/>
            <person name="Ravin N.V."/>
            <person name="Pankratov T.A."/>
            <person name="Rakitin A.L."/>
            <person name="Ivanova A.A."/>
            <person name="Beletsky A.V."/>
            <person name="Mardanov A.V."/>
            <person name="Sinninghe Damste J.S."/>
            <person name="Dedysh S.N."/>
        </authorList>
    </citation>
    <scope>NUCLEOTIDE SEQUENCE [LARGE SCALE GENOMIC DNA]</scope>
    <source>
        <strain evidence="4 5">SBC82</strain>
    </source>
</reference>
<comment type="similarity">
    <text evidence="2">Belongs to the short-chain dehydrogenases/reductases (SDR) family.</text>
</comment>
<dbReference type="InterPro" id="IPR020904">
    <property type="entry name" value="Sc_DH/Rdtase_CS"/>
</dbReference>
<evidence type="ECO:0000313" key="4">
    <source>
        <dbReference type="EMBL" id="AXC13877.1"/>
    </source>
</evidence>
<dbReference type="GO" id="GO:0016491">
    <property type="term" value="F:oxidoreductase activity"/>
    <property type="evidence" value="ECO:0007669"/>
    <property type="project" value="UniProtKB-KW"/>
</dbReference>
<organism evidence="4 5">
    <name type="scientific">Acidisarcina polymorpha</name>
    <dbReference type="NCBI Taxonomy" id="2211140"/>
    <lineage>
        <taxon>Bacteria</taxon>
        <taxon>Pseudomonadati</taxon>
        <taxon>Acidobacteriota</taxon>
        <taxon>Terriglobia</taxon>
        <taxon>Terriglobales</taxon>
        <taxon>Acidobacteriaceae</taxon>
        <taxon>Acidisarcina</taxon>
    </lineage>
</organism>
<dbReference type="KEGG" id="abas:ACPOL_4605"/>
<protein>
    <submittedName>
        <fullName evidence="4">Short-chain dehydrogenase/reductase SDR</fullName>
    </submittedName>
</protein>
<dbReference type="SUPFAM" id="SSF51735">
    <property type="entry name" value="NAD(P)-binding Rossmann-fold domains"/>
    <property type="match status" value="1"/>
</dbReference>
<dbReference type="Pfam" id="PF00106">
    <property type="entry name" value="adh_short"/>
    <property type="match status" value="1"/>
</dbReference>
<dbReference type="RefSeq" id="WP_114208771.1">
    <property type="nucleotide sequence ID" value="NZ_CP030840.1"/>
</dbReference>
<dbReference type="PIRSF" id="PIRSF000126">
    <property type="entry name" value="11-beta-HSD1"/>
    <property type="match status" value="1"/>
</dbReference>